<dbReference type="AlphaFoldDB" id="K1SK62"/>
<name>K1SK62_9ZZZZ</name>
<dbReference type="EMBL" id="AJWZ01007835">
    <property type="protein sequence ID" value="EKC55804.1"/>
    <property type="molecule type" value="Genomic_DNA"/>
</dbReference>
<protein>
    <submittedName>
        <fullName evidence="1">Uncharacterized protein</fullName>
    </submittedName>
</protein>
<proteinExistence type="predicted"/>
<accession>K1SK62</accession>
<comment type="caution">
    <text evidence="1">The sequence shown here is derived from an EMBL/GenBank/DDBJ whole genome shotgun (WGS) entry which is preliminary data.</text>
</comment>
<gene>
    <name evidence="1" type="ORF">OBE_11383</name>
</gene>
<feature type="non-terminal residue" evidence="1">
    <location>
        <position position="1"/>
    </location>
</feature>
<reference evidence="1" key="1">
    <citation type="journal article" date="2013" name="Environ. Microbiol.">
        <title>Microbiota from the distal guts of lean and obese adolescents exhibit partial functional redundancy besides clear differences in community structure.</title>
        <authorList>
            <person name="Ferrer M."/>
            <person name="Ruiz A."/>
            <person name="Lanza F."/>
            <person name="Haange S.B."/>
            <person name="Oberbach A."/>
            <person name="Till H."/>
            <person name="Bargiela R."/>
            <person name="Campoy C."/>
            <person name="Segura M.T."/>
            <person name="Richter M."/>
            <person name="von Bergen M."/>
            <person name="Seifert J."/>
            <person name="Suarez A."/>
        </authorList>
    </citation>
    <scope>NUCLEOTIDE SEQUENCE</scope>
</reference>
<organism evidence="1">
    <name type="scientific">human gut metagenome</name>
    <dbReference type="NCBI Taxonomy" id="408170"/>
    <lineage>
        <taxon>unclassified sequences</taxon>
        <taxon>metagenomes</taxon>
        <taxon>organismal metagenomes</taxon>
    </lineage>
</organism>
<evidence type="ECO:0000313" key="1">
    <source>
        <dbReference type="EMBL" id="EKC55804.1"/>
    </source>
</evidence>
<sequence>DKILKPNKGLTILLAGRPYHTDPLIQHKLSEMIANLGADAGYADGVGADAEAGFEVLGVHEQSREIVPVGVQTEQYTDAYVVDAAFHRAVHRFGVVGVVALRTGGVECFVKIKTYESINKTK</sequence>